<gene>
    <name evidence="1" type="ORF">BHW43_00070</name>
</gene>
<dbReference type="InterPro" id="IPR049156">
    <property type="entry name" value="Phage_chap_TAC_15-like"/>
</dbReference>
<evidence type="ECO:0000313" key="2">
    <source>
        <dbReference type="Proteomes" id="UP000186777"/>
    </source>
</evidence>
<name>A0A1Q6RAI7_9FIRM</name>
<evidence type="ECO:0000313" key="1">
    <source>
        <dbReference type="EMBL" id="OLA39330.1"/>
    </source>
</evidence>
<dbReference type="Proteomes" id="UP000186777">
    <property type="component" value="Unassembled WGS sequence"/>
</dbReference>
<organism evidence="1 2">
    <name type="scientific">Phascolarctobacterium succinatutens</name>
    <dbReference type="NCBI Taxonomy" id="626940"/>
    <lineage>
        <taxon>Bacteria</taxon>
        <taxon>Bacillati</taxon>
        <taxon>Bacillota</taxon>
        <taxon>Negativicutes</taxon>
        <taxon>Acidaminococcales</taxon>
        <taxon>Acidaminococcaceae</taxon>
        <taxon>Phascolarctobacterium</taxon>
    </lineage>
</organism>
<proteinExistence type="predicted"/>
<protein>
    <submittedName>
        <fullName evidence="1">Uncharacterized protein</fullName>
    </submittedName>
</protein>
<dbReference type="AlphaFoldDB" id="A0A1Q6RAI7"/>
<dbReference type="Pfam" id="PF21822">
    <property type="entry name" value="Phage_TAC_15"/>
    <property type="match status" value="1"/>
</dbReference>
<accession>A0A1Q6RAI7</accession>
<dbReference type="EMBL" id="MNTG01000001">
    <property type="protein sequence ID" value="OLA39330.1"/>
    <property type="molecule type" value="Genomic_DNA"/>
</dbReference>
<dbReference type="STRING" id="626940.BHW43_00070"/>
<comment type="caution">
    <text evidence="1">The sequence shown here is derived from an EMBL/GenBank/DDBJ whole genome shotgun (WGS) entry which is preliminary data.</text>
</comment>
<reference evidence="1 2" key="1">
    <citation type="journal article" date="2016" name="Nat. Biotechnol.">
        <title>Measurement of bacterial replication rates in microbial communities.</title>
        <authorList>
            <person name="Brown C.T."/>
            <person name="Olm M.R."/>
            <person name="Thomas B.C."/>
            <person name="Banfield J.F."/>
        </authorList>
    </citation>
    <scope>NUCLEOTIDE SEQUENCE [LARGE SCALE GENOMIC DNA]</scope>
    <source>
        <strain evidence="1">46_33</strain>
    </source>
</reference>
<sequence>MFKQKTQIVEVAGKSYQLTKMDARTGSYVAFKVAGVLAPSGGKTAEMAAALMGMPRKDFDELQSLLLRTVNRLVDNGNGQQLPEPVLTAKGDFVDEALAYDAASVIQLTVHALIFNVGGFFAAAGLNLPAELMGKPTSR</sequence>
<dbReference type="RefSeq" id="WP_303679033.1">
    <property type="nucleotide sequence ID" value="NZ_MNTG01000001.1"/>
</dbReference>